<comment type="caution">
    <text evidence="1">The sequence shown here is derived from an EMBL/GenBank/DDBJ whole genome shotgun (WGS) entry which is preliminary data.</text>
</comment>
<dbReference type="EMBL" id="AAPH01000048">
    <property type="protein sequence ID" value="EAS40753.1"/>
    <property type="molecule type" value="Genomic_DNA"/>
</dbReference>
<organism evidence="1 2">
    <name type="scientific">Photobacterium profundum 3TCK</name>
    <dbReference type="NCBI Taxonomy" id="314280"/>
    <lineage>
        <taxon>Bacteria</taxon>
        <taxon>Pseudomonadati</taxon>
        <taxon>Pseudomonadota</taxon>
        <taxon>Gammaproteobacteria</taxon>
        <taxon>Vibrionales</taxon>
        <taxon>Vibrionaceae</taxon>
        <taxon>Photobacterium</taxon>
    </lineage>
</organism>
<dbReference type="Proteomes" id="UP000003789">
    <property type="component" value="Unassembled WGS sequence"/>
</dbReference>
<evidence type="ECO:0008006" key="3">
    <source>
        <dbReference type="Google" id="ProtNLM"/>
    </source>
</evidence>
<dbReference type="OrthoDB" id="5918521at2"/>
<accession>Q1YWU9</accession>
<proteinExistence type="predicted"/>
<evidence type="ECO:0000313" key="2">
    <source>
        <dbReference type="Proteomes" id="UP000003789"/>
    </source>
</evidence>
<name>Q1YWU9_9GAMM</name>
<dbReference type="RefSeq" id="WP_006229758.1">
    <property type="nucleotide sequence ID" value="NZ_CH724134.1"/>
</dbReference>
<sequence>MKKLTVKIEARSAYDCFRVATTSLELARRAEEDWEIDHHCITGITFTAFSIEAMLNHFGKIYDQNWNKLKLDRKNLHRKLFNEVNLTNYLGSKNYQLAKKCFEMRDAFAHGKTVMESVEVELSDDFDNEETVRQMTSIPSASFRNTNYLLFKSFVAAAREIERDIQANGFYPDTVNHPLYEPQHLRECPLNVTGIRMW</sequence>
<dbReference type="AlphaFoldDB" id="Q1YWU9"/>
<reference evidence="1 2" key="1">
    <citation type="submission" date="2006-03" db="EMBL/GenBank/DDBJ databases">
        <authorList>
            <person name="Bartlett D.H."/>
            <person name="Valle G."/>
            <person name="Lauro F.M."/>
            <person name="Vezzi A."/>
            <person name="Simonato F."/>
            <person name="Eloe E."/>
            <person name="Vitulo N."/>
            <person name="Stratton T.K."/>
            <person name="D'angelo M."/>
            <person name="Ferriera S."/>
            <person name="Johnson J."/>
            <person name="Kravitz S."/>
            <person name="Beeson K."/>
            <person name="Sutton G."/>
            <person name="Rogers Y."/>
            <person name="Friedman R."/>
            <person name="Frazier M."/>
            <person name="Venter J.C."/>
        </authorList>
    </citation>
    <scope>NUCLEOTIDE SEQUENCE [LARGE SCALE GENOMIC DNA]</scope>
    <source>
        <strain evidence="1 2">3TCK</strain>
    </source>
</reference>
<protein>
    <recommendedName>
        <fullName evidence="3">RiboL-PSP-HEPN domain-containing protein</fullName>
    </recommendedName>
</protein>
<evidence type="ECO:0000313" key="1">
    <source>
        <dbReference type="EMBL" id="EAS40753.1"/>
    </source>
</evidence>
<gene>
    <name evidence="1" type="ORF">P3TCK_08703</name>
</gene>
<dbReference type="HOGENOM" id="CLU_1377044_0_0_6"/>